<evidence type="ECO:0000313" key="3">
    <source>
        <dbReference type="EMBL" id="EEF79457.1"/>
    </source>
</evidence>
<organism evidence="3 4">
    <name type="scientific">Methylophaga thiooxydans DMS010</name>
    <dbReference type="NCBI Taxonomy" id="637616"/>
    <lineage>
        <taxon>Bacteria</taxon>
        <taxon>Pseudomonadati</taxon>
        <taxon>Pseudomonadota</taxon>
        <taxon>Gammaproteobacteria</taxon>
        <taxon>Thiotrichales</taxon>
        <taxon>Piscirickettsiaceae</taxon>
        <taxon>Methylophaga</taxon>
    </lineage>
</organism>
<sequence>MELNMTKHFLKIIPATIALALSSTAFADHDNYDLDDIRSWDIVKIETCLDAALDTIPGNARKVELKMEGDDPVYEFDIEADADGSVYNVECNAEEGFVTEIEREVAADDATFKKLAKISQAEAKEVALTFHPGEVVSSEMELGFDGDATYEFDIQSIHGYEVKVDVDAATGEIEEANIELYEIGMEKE</sequence>
<dbReference type="Gene3D" id="3.10.450.40">
    <property type="match status" value="2"/>
</dbReference>
<protein>
    <submittedName>
        <fullName evidence="3">Peptidase propeptide and YPEB domain protein</fullName>
    </submittedName>
</protein>
<feature type="chain" id="PRO_5002901032" evidence="1">
    <location>
        <begin position="28"/>
        <end position="188"/>
    </location>
</feature>
<dbReference type="HOGENOM" id="CLU_125933_0_0_6"/>
<keyword evidence="4" id="KW-1185">Reference proteome</keyword>
<dbReference type="Proteomes" id="UP000004679">
    <property type="component" value="Unassembled WGS sequence"/>
</dbReference>
<dbReference type="Pfam" id="PF03413">
    <property type="entry name" value="PepSY"/>
    <property type="match status" value="2"/>
</dbReference>
<name>C0N7V9_9GAMM</name>
<dbReference type="AlphaFoldDB" id="C0N7V9"/>
<reference evidence="3 4" key="1">
    <citation type="journal article" date="2011" name="J. Bacteriol.">
        <title>Draft genome sequence of the chemolithoheterotrophic, halophilic methylotroph Methylophaga thiooxydans DMS010.</title>
        <authorList>
            <person name="Boden R."/>
            <person name="Ferriera S."/>
            <person name="Johnson J."/>
            <person name="Kelly D.P."/>
            <person name="Murrell J.C."/>
            <person name="Schafer H."/>
        </authorList>
    </citation>
    <scope>NUCLEOTIDE SEQUENCE [LARGE SCALE GENOMIC DNA]</scope>
    <source>
        <strain evidence="3 4">DMS010</strain>
    </source>
</reference>
<feature type="domain" description="PepSY" evidence="2">
    <location>
        <begin position="46"/>
        <end position="99"/>
    </location>
</feature>
<feature type="domain" description="PepSY" evidence="2">
    <location>
        <begin position="117"/>
        <end position="175"/>
    </location>
</feature>
<dbReference type="EMBL" id="GG657899">
    <property type="protein sequence ID" value="EEF79457.1"/>
    <property type="molecule type" value="Genomic_DNA"/>
</dbReference>
<gene>
    <name evidence="3" type="ORF">MDMS009_2044</name>
</gene>
<accession>C0N7V9</accession>
<evidence type="ECO:0000259" key="2">
    <source>
        <dbReference type="Pfam" id="PF03413"/>
    </source>
</evidence>
<keyword evidence="1" id="KW-0732">Signal</keyword>
<feature type="signal peptide" evidence="1">
    <location>
        <begin position="1"/>
        <end position="27"/>
    </location>
</feature>
<proteinExistence type="predicted"/>
<dbReference type="InterPro" id="IPR025711">
    <property type="entry name" value="PepSY"/>
</dbReference>
<evidence type="ECO:0000313" key="4">
    <source>
        <dbReference type="Proteomes" id="UP000004679"/>
    </source>
</evidence>
<evidence type="ECO:0000256" key="1">
    <source>
        <dbReference type="SAM" id="SignalP"/>
    </source>
</evidence>